<dbReference type="Pfam" id="PF22809">
    <property type="entry name" value="DUF7014"/>
    <property type="match status" value="1"/>
</dbReference>
<name>A0A6S7EKE2_9BURK</name>
<organism evidence="3 4">
    <name type="scientific">Achromobacter piechaudii</name>
    <dbReference type="NCBI Taxonomy" id="72556"/>
    <lineage>
        <taxon>Bacteria</taxon>
        <taxon>Pseudomonadati</taxon>
        <taxon>Pseudomonadota</taxon>
        <taxon>Betaproteobacteria</taxon>
        <taxon>Burkholderiales</taxon>
        <taxon>Alcaligenaceae</taxon>
        <taxon>Achromobacter</taxon>
    </lineage>
</organism>
<dbReference type="InterPro" id="IPR049503">
    <property type="entry name" value="AbiJ_NTD4"/>
</dbReference>
<evidence type="ECO:0008006" key="5">
    <source>
        <dbReference type="Google" id="ProtNLM"/>
    </source>
</evidence>
<dbReference type="EMBL" id="CADILD010000004">
    <property type="protein sequence ID" value="CAB3916228.1"/>
    <property type="molecule type" value="Genomic_DNA"/>
</dbReference>
<evidence type="ECO:0000313" key="4">
    <source>
        <dbReference type="Proteomes" id="UP000494105"/>
    </source>
</evidence>
<gene>
    <name evidence="3" type="ORF">LMG1861_05098</name>
</gene>
<dbReference type="Pfam" id="PF18863">
    <property type="entry name" value="AbiJ_NTD4"/>
    <property type="match status" value="1"/>
</dbReference>
<evidence type="ECO:0000313" key="3">
    <source>
        <dbReference type="EMBL" id="CAB3916228.1"/>
    </source>
</evidence>
<sequence>MSGAGHRNQANFTQTRAMAITDIYSKRASRAAGEFGDVYSYDDAPRELRNQIIHILDDLLGTRVKYADLTANDLYTHIDRSLSREYGAENLTEFQYGKSSVERFILTTKNVSRLLDVVELSFRICPGLRLRNPAHAAVIGQLLEEFNQRCRESAFGYHIEQGLVIRVDSTYAHSEIVKPTLTLLAQDIFSGPNQEFLNAHEHFRHDRYKECIVDCLKAFESTMKAIATVRGWTIPTKATAKNLIDACFEHELIDPMLRSHFTGLRTTLEAGVPTLRNRVAGHGQGAVPIAVPGYLAQYVLNLTGTNISMLAHAHAQTK</sequence>
<dbReference type="NCBIfam" id="NF046078">
    <property type="entry name" value="STM4504_CBY0614"/>
    <property type="match status" value="1"/>
</dbReference>
<evidence type="ECO:0000259" key="1">
    <source>
        <dbReference type="Pfam" id="PF18863"/>
    </source>
</evidence>
<evidence type="ECO:0000259" key="2">
    <source>
        <dbReference type="Pfam" id="PF22809"/>
    </source>
</evidence>
<feature type="domain" description="DUF7014" evidence="2">
    <location>
        <begin position="189"/>
        <end position="311"/>
    </location>
</feature>
<feature type="domain" description="HEPN AbiJ-N-terminal" evidence="1">
    <location>
        <begin position="22"/>
        <end position="180"/>
    </location>
</feature>
<dbReference type="Proteomes" id="UP000494105">
    <property type="component" value="Unassembled WGS sequence"/>
</dbReference>
<protein>
    <recommendedName>
        <fullName evidence="5">Abortive infection protein-like C-terminal domain-containing protein</fullName>
    </recommendedName>
</protein>
<proteinExistence type="predicted"/>
<reference evidence="3 4" key="1">
    <citation type="submission" date="2020-04" db="EMBL/GenBank/DDBJ databases">
        <authorList>
            <person name="De Canck E."/>
        </authorList>
    </citation>
    <scope>NUCLEOTIDE SEQUENCE [LARGE SCALE GENOMIC DNA]</scope>
    <source>
        <strain evidence="3 4">LMG 1861</strain>
    </source>
</reference>
<dbReference type="InterPro" id="IPR054280">
    <property type="entry name" value="DUF7014"/>
</dbReference>
<dbReference type="AlphaFoldDB" id="A0A6S7EKE2"/>
<accession>A0A6S7EKE2</accession>